<feature type="compositionally biased region" description="Polar residues" evidence="11">
    <location>
        <begin position="654"/>
        <end position="663"/>
    </location>
</feature>
<keyword evidence="9" id="KW-0175">Coiled coil</keyword>
<comment type="similarity">
    <text evidence="2 10">Belongs to the ANKZF1/VMS1 family.</text>
</comment>
<evidence type="ECO:0000256" key="8">
    <source>
        <dbReference type="ARBA" id="ARBA00023043"/>
    </source>
</evidence>
<keyword evidence="7 10" id="KW-0378">Hydrolase</keyword>
<dbReference type="GO" id="GO:0005737">
    <property type="term" value="C:cytoplasm"/>
    <property type="evidence" value="ECO:0007669"/>
    <property type="project" value="UniProtKB-SubCell"/>
</dbReference>
<dbReference type="GO" id="GO:0004519">
    <property type="term" value="F:endonuclease activity"/>
    <property type="evidence" value="ECO:0007669"/>
    <property type="project" value="UniProtKB-KW"/>
</dbReference>
<dbReference type="InterPro" id="IPR041175">
    <property type="entry name" value="VLRF1/Vms1"/>
</dbReference>
<dbReference type="EMBL" id="CAJPDS010000008">
    <property type="protein sequence ID" value="CAF9909944.1"/>
    <property type="molecule type" value="Genomic_DNA"/>
</dbReference>
<proteinExistence type="inferred from homology"/>
<dbReference type="InterPro" id="IPR047139">
    <property type="entry name" value="ANKZ1/VMS1"/>
</dbReference>
<evidence type="ECO:0000256" key="11">
    <source>
        <dbReference type="SAM" id="MobiDB-lite"/>
    </source>
</evidence>
<evidence type="ECO:0000256" key="5">
    <source>
        <dbReference type="ARBA" id="ARBA00022737"/>
    </source>
</evidence>
<keyword evidence="3 10" id="KW-0963">Cytoplasm</keyword>
<evidence type="ECO:0000256" key="6">
    <source>
        <dbReference type="ARBA" id="ARBA00022759"/>
    </source>
</evidence>
<evidence type="ECO:0000259" key="12">
    <source>
        <dbReference type="PROSITE" id="PS52044"/>
    </source>
</evidence>
<organism evidence="13 14">
    <name type="scientific">Heterodermia speciosa</name>
    <dbReference type="NCBI Taxonomy" id="116794"/>
    <lineage>
        <taxon>Eukaryota</taxon>
        <taxon>Fungi</taxon>
        <taxon>Dikarya</taxon>
        <taxon>Ascomycota</taxon>
        <taxon>Pezizomycotina</taxon>
        <taxon>Lecanoromycetes</taxon>
        <taxon>OSLEUM clade</taxon>
        <taxon>Lecanoromycetidae</taxon>
        <taxon>Caliciales</taxon>
        <taxon>Physciaceae</taxon>
        <taxon>Heterodermia</taxon>
    </lineage>
</organism>
<accession>A0A8H3ER81</accession>
<feature type="active site" evidence="10">
    <location>
        <position position="294"/>
    </location>
</feature>
<evidence type="ECO:0000256" key="7">
    <source>
        <dbReference type="ARBA" id="ARBA00022801"/>
    </source>
</evidence>
<dbReference type="PROSITE" id="PS00028">
    <property type="entry name" value="ZINC_FINGER_C2H2_1"/>
    <property type="match status" value="1"/>
</dbReference>
<evidence type="ECO:0000256" key="2">
    <source>
        <dbReference type="ARBA" id="ARBA00009262"/>
    </source>
</evidence>
<dbReference type="AlphaFoldDB" id="A0A8H3ER81"/>
<sequence>MAETHEALLKKPLYVFDLPKELLSTLHLKKIVLPQSSEPGGSVHITGVDTRYEEIPETADRTKPPASCHLCGVTFQNVPEQRHHIRSDWHGYNLKQKLKGLHGVDEAQFDKLVEDLDESISGSEESESETDEEQKETTLSALLKRQAKLHHDGPDLDADALQKRKKSPGKPPLLWFTTPLLPQNISLGVYRVLFREEEQQEESCVMEAIRQKQLSPTFPNPAPNGASGMSSAARTADPQIFMCMIGGGHFAAMIVSLIPIFNKKHKGVDERQAKVIAHKTFHRYTTRRKQGGSQSANDSAKGAAKSAGASIRRYNEMALETEIRALLTDWKELIDKAQLIFTRATGSSNRKTIFGPYDGQVLKHADPRNRTFPFSTRRATQAELMRAFVELTRVKVSEVDEEALAAAAAAEHQQEALSSKAASKPGLPRVPKATKEEQDALLHTSQLQIFIRRNKAPAILTYLTTNNLSADFEFQPGDTQANHHAPTPLHLASSINSPITVLSLLTKAAASPLKVNGEGKVAFDLAGDRATRDAFRVARSELGEGRWDWDAAHCPPALSKSNADKREKQAKAEQEKHETERRKIEIEHLKQGAANDAETGPPKQVSGKVLGAVEKTGAEKREEEARGMTPEMRVRLERERRARAAEERMRRMANGTNSAGAGR</sequence>
<evidence type="ECO:0000313" key="13">
    <source>
        <dbReference type="EMBL" id="CAF9909944.1"/>
    </source>
</evidence>
<dbReference type="GO" id="GO:0016787">
    <property type="term" value="F:hydrolase activity"/>
    <property type="evidence" value="ECO:0007669"/>
    <property type="project" value="UniProtKB-KW"/>
</dbReference>
<dbReference type="Proteomes" id="UP000664521">
    <property type="component" value="Unassembled WGS sequence"/>
</dbReference>
<keyword evidence="5" id="KW-0677">Repeat</keyword>
<feature type="compositionally biased region" description="Acidic residues" evidence="11">
    <location>
        <begin position="124"/>
        <end position="134"/>
    </location>
</feature>
<keyword evidence="14" id="KW-1185">Reference proteome</keyword>
<dbReference type="OrthoDB" id="429841at2759"/>
<keyword evidence="8" id="KW-0040">ANK repeat</keyword>
<feature type="region of interest" description="Disordered" evidence="11">
    <location>
        <begin position="283"/>
        <end position="307"/>
    </location>
</feature>
<gene>
    <name evidence="13" type="ORF">HETSPECPRED_009564</name>
</gene>
<evidence type="ECO:0000313" key="14">
    <source>
        <dbReference type="Proteomes" id="UP000664521"/>
    </source>
</evidence>
<protein>
    <recommendedName>
        <fullName evidence="12">VLRF1 domain-containing protein</fullName>
    </recommendedName>
</protein>
<feature type="compositionally biased region" description="Basic and acidic residues" evidence="11">
    <location>
        <begin position="616"/>
        <end position="650"/>
    </location>
</feature>
<feature type="region of interest" description="Disordered" evidence="11">
    <location>
        <begin position="117"/>
        <end position="138"/>
    </location>
</feature>
<dbReference type="Pfam" id="PF18826">
    <property type="entry name" value="bVLRF1"/>
    <property type="match status" value="1"/>
</dbReference>
<comment type="subcellular location">
    <subcellularLocation>
        <location evidence="1">Cytoplasm</location>
    </subcellularLocation>
</comment>
<feature type="compositionally biased region" description="Basic and acidic residues" evidence="11">
    <location>
        <begin position="562"/>
        <end position="590"/>
    </location>
</feature>
<feature type="domain" description="VLRF1" evidence="12">
    <location>
        <begin position="236"/>
        <end position="394"/>
    </location>
</feature>
<evidence type="ECO:0000256" key="4">
    <source>
        <dbReference type="ARBA" id="ARBA00022722"/>
    </source>
</evidence>
<evidence type="ECO:0000256" key="3">
    <source>
        <dbReference type="ARBA" id="ARBA00022490"/>
    </source>
</evidence>
<dbReference type="PROSITE" id="PS52044">
    <property type="entry name" value="VLRF1"/>
    <property type="match status" value="1"/>
</dbReference>
<keyword evidence="6 10" id="KW-0255">Endonuclease</keyword>
<dbReference type="InterPro" id="IPR013087">
    <property type="entry name" value="Znf_C2H2_type"/>
</dbReference>
<comment type="domain">
    <text evidence="10">The VLRF1 domain mediates binding to the 60S ribosomal subunit.</text>
</comment>
<evidence type="ECO:0000256" key="9">
    <source>
        <dbReference type="ARBA" id="ARBA00023054"/>
    </source>
</evidence>
<name>A0A8H3ER81_9LECA</name>
<keyword evidence="4 10" id="KW-0540">Nuclease</keyword>
<feature type="region of interest" description="Disordered" evidence="11">
    <location>
        <begin position="548"/>
        <end position="663"/>
    </location>
</feature>
<dbReference type="PANTHER" id="PTHR16036:SF2">
    <property type="entry name" value="TRNA ENDONUCLEASE ANKZF1"/>
    <property type="match status" value="1"/>
</dbReference>
<dbReference type="GO" id="GO:0036503">
    <property type="term" value="P:ERAD pathway"/>
    <property type="evidence" value="ECO:0007669"/>
    <property type="project" value="TreeGrafter"/>
</dbReference>
<evidence type="ECO:0000256" key="10">
    <source>
        <dbReference type="PROSITE-ProRule" id="PRU01389"/>
    </source>
</evidence>
<comment type="caution">
    <text evidence="13">The sequence shown here is derived from an EMBL/GenBank/DDBJ whole genome shotgun (WGS) entry which is preliminary data.</text>
</comment>
<dbReference type="PANTHER" id="PTHR16036">
    <property type="entry name" value="ANKYRIN REPEAT AND ZINC FINGER DOMAIN-CONTAINING PROTEIN 1"/>
    <property type="match status" value="1"/>
</dbReference>
<evidence type="ECO:0000256" key="1">
    <source>
        <dbReference type="ARBA" id="ARBA00004496"/>
    </source>
</evidence>
<reference evidence="13" key="1">
    <citation type="submission" date="2021-03" db="EMBL/GenBank/DDBJ databases">
        <authorList>
            <person name="Tagirdzhanova G."/>
        </authorList>
    </citation>
    <scope>NUCLEOTIDE SEQUENCE</scope>
</reference>